<dbReference type="CDD" id="cd10434">
    <property type="entry name" value="GIY-YIG_UvrC_Cho"/>
    <property type="match status" value="1"/>
</dbReference>
<dbReference type="NCBIfam" id="NF005905">
    <property type="entry name" value="PRK07883.1-3"/>
    <property type="match status" value="1"/>
</dbReference>
<dbReference type="InterPro" id="IPR047296">
    <property type="entry name" value="GIY-YIG_UvrC_Cho"/>
</dbReference>
<dbReference type="SMART" id="SM00465">
    <property type="entry name" value="GIYc"/>
    <property type="match status" value="1"/>
</dbReference>
<dbReference type="Gene3D" id="3.40.1440.10">
    <property type="entry name" value="GIY-YIG endonuclease"/>
    <property type="match status" value="1"/>
</dbReference>
<accession>A0A5C8Z3U0</accession>
<evidence type="ECO:0000313" key="3">
    <source>
        <dbReference type="EMBL" id="TXR52762.1"/>
    </source>
</evidence>
<dbReference type="OrthoDB" id="190275at2"/>
<dbReference type="GO" id="GO:0004527">
    <property type="term" value="F:exonuclease activity"/>
    <property type="evidence" value="ECO:0007669"/>
    <property type="project" value="UniProtKB-KW"/>
</dbReference>
<evidence type="ECO:0000313" key="4">
    <source>
        <dbReference type="Proteomes" id="UP000321234"/>
    </source>
</evidence>
<dbReference type="NCBIfam" id="NF005907">
    <property type="entry name" value="PRK07883.1-5"/>
    <property type="match status" value="1"/>
</dbReference>
<dbReference type="GO" id="GO:0009380">
    <property type="term" value="C:excinuclease repair complex"/>
    <property type="evidence" value="ECO:0007669"/>
    <property type="project" value="TreeGrafter"/>
</dbReference>
<dbReference type="SUPFAM" id="SSF82771">
    <property type="entry name" value="GIY-YIG endonuclease"/>
    <property type="match status" value="1"/>
</dbReference>
<dbReference type="GO" id="GO:0003887">
    <property type="term" value="F:DNA-directed DNA polymerase activity"/>
    <property type="evidence" value="ECO:0007669"/>
    <property type="project" value="InterPro"/>
</dbReference>
<dbReference type="Pfam" id="PF00929">
    <property type="entry name" value="RNase_T"/>
    <property type="match status" value="1"/>
</dbReference>
<dbReference type="SMART" id="SM00479">
    <property type="entry name" value="EXOIII"/>
    <property type="match status" value="1"/>
</dbReference>
<keyword evidence="1 3" id="KW-0378">Hydrolase</keyword>
<dbReference type="FunFam" id="3.30.420.10:FF:000045">
    <property type="entry name" value="3'-5' exonuclease DinG"/>
    <property type="match status" value="1"/>
</dbReference>
<dbReference type="Pfam" id="PF01541">
    <property type="entry name" value="GIY-YIG"/>
    <property type="match status" value="1"/>
</dbReference>
<dbReference type="NCBIfam" id="TIGR00573">
    <property type="entry name" value="dnaq"/>
    <property type="match status" value="1"/>
</dbReference>
<dbReference type="InterPro" id="IPR012337">
    <property type="entry name" value="RNaseH-like_sf"/>
</dbReference>
<protein>
    <submittedName>
        <fullName evidence="3">DEDD exonuclease domain-containing protein</fullName>
    </submittedName>
</protein>
<keyword evidence="1 3" id="KW-0269">Exonuclease</keyword>
<keyword evidence="1 3" id="KW-0540">Nuclease</keyword>
<dbReference type="SUPFAM" id="SSF53098">
    <property type="entry name" value="Ribonuclease H-like"/>
    <property type="match status" value="1"/>
</dbReference>
<gene>
    <name evidence="3" type="ORF">FMM08_18635</name>
</gene>
<evidence type="ECO:0000256" key="1">
    <source>
        <dbReference type="ARBA" id="ARBA00022839"/>
    </source>
</evidence>
<dbReference type="PANTHER" id="PTHR30562:SF1">
    <property type="entry name" value="UVRABC SYSTEM PROTEIN C"/>
    <property type="match status" value="1"/>
</dbReference>
<organism evidence="3 4">
    <name type="scientific">Quadrisphaera setariae</name>
    <dbReference type="NCBI Taxonomy" id="2593304"/>
    <lineage>
        <taxon>Bacteria</taxon>
        <taxon>Bacillati</taxon>
        <taxon>Actinomycetota</taxon>
        <taxon>Actinomycetes</taxon>
        <taxon>Kineosporiales</taxon>
        <taxon>Kineosporiaceae</taxon>
        <taxon>Quadrisphaera</taxon>
    </lineage>
</organism>
<proteinExistence type="predicted"/>
<evidence type="ECO:0000259" key="2">
    <source>
        <dbReference type="PROSITE" id="PS50164"/>
    </source>
</evidence>
<dbReference type="InterPro" id="IPR000305">
    <property type="entry name" value="GIY-YIG_endonuc"/>
</dbReference>
<comment type="caution">
    <text evidence="3">The sequence shown here is derived from an EMBL/GenBank/DDBJ whole genome shotgun (WGS) entry which is preliminary data.</text>
</comment>
<dbReference type="EMBL" id="VKAC01000012">
    <property type="protein sequence ID" value="TXR52762.1"/>
    <property type="molecule type" value="Genomic_DNA"/>
</dbReference>
<feature type="domain" description="GIY-YIG" evidence="2">
    <location>
        <begin position="257"/>
        <end position="335"/>
    </location>
</feature>
<dbReference type="GO" id="GO:0006260">
    <property type="term" value="P:DNA replication"/>
    <property type="evidence" value="ECO:0007669"/>
    <property type="project" value="InterPro"/>
</dbReference>
<keyword evidence="4" id="KW-1185">Reference proteome</keyword>
<dbReference type="InterPro" id="IPR013520">
    <property type="entry name" value="Ribonucl_H"/>
</dbReference>
<name>A0A5C8Z3U0_9ACTN</name>
<dbReference type="PROSITE" id="PS50164">
    <property type="entry name" value="GIY_YIG"/>
    <property type="match status" value="1"/>
</dbReference>
<reference evidence="3 4" key="1">
    <citation type="submission" date="2019-07" db="EMBL/GenBank/DDBJ databases">
        <title>Quadrisphaera sp. strain DD2A genome sequencing and assembly.</title>
        <authorList>
            <person name="Kim I."/>
        </authorList>
    </citation>
    <scope>NUCLEOTIDE SEQUENCE [LARGE SCALE GENOMIC DNA]</scope>
    <source>
        <strain evidence="3 4">DD2A</strain>
    </source>
</reference>
<dbReference type="InterPro" id="IPR036397">
    <property type="entry name" value="RNaseH_sf"/>
</dbReference>
<dbReference type="GO" id="GO:0003677">
    <property type="term" value="F:DNA binding"/>
    <property type="evidence" value="ECO:0007669"/>
    <property type="project" value="InterPro"/>
</dbReference>
<dbReference type="GO" id="GO:0006289">
    <property type="term" value="P:nucleotide-excision repair"/>
    <property type="evidence" value="ECO:0007669"/>
    <property type="project" value="InterPro"/>
</dbReference>
<dbReference type="Gene3D" id="3.30.420.10">
    <property type="entry name" value="Ribonuclease H-like superfamily/Ribonuclease H"/>
    <property type="match status" value="1"/>
</dbReference>
<dbReference type="Proteomes" id="UP000321234">
    <property type="component" value="Unassembled WGS sequence"/>
</dbReference>
<dbReference type="PANTHER" id="PTHR30562">
    <property type="entry name" value="UVRC/OXIDOREDUCTASE"/>
    <property type="match status" value="1"/>
</dbReference>
<dbReference type="AlphaFoldDB" id="A0A5C8Z3U0"/>
<sequence length="600" mass="62610">MLRAGADRGGVSVAAPSVRRVVLPSPSTLPLWEDDAAPSSSAGLGGLDPATPLHEVDFLVLDFETTGASAATCAITEVGAVRVRGGEVVAELGSLVRPPGPIPQEITALTGISDAMVAGAPSIGQVLAPLLELLRGAVLVAHNAPFDVSFLRAACAATDRDWPAPAVIDTLRLARAVLARGEVRDHKLGTLARHLSARTTPTHRALDDARATVDVLHALLARVGSLGVTTLGDLAQVAPAVPEQVRRKRTLADGLPSAPGVYLFKDAQGRVLYVGTSGNLRARVRSYFTAAERRTRMAEMVQLAASVVPVVCSTPLEAQVRELRLIAEHDPHYNRRSRRPERLPWVKLTAEPYPRLSVVREVRDDAAAGAAYLGPFSSSRSALAAVEAVQDALPLRRCSGRLPLRPAAGASACALHEIGRCGAPCTGAQSPDEYGLVADRARTALVADPAPVLASARARLAELAAAERYEEAGLVRDRSLAFLRGAARAQRLAPLAAAAEVVAARRRPGGGWELVVVRHGRLAGTTTTPPGADPRPAVDALRATAEVVSAPVPPEPACSAEEAEKVLGWLEGDGVRLVSVEGTWACPVRSAIGTSLGAAG</sequence>
<dbReference type="InterPro" id="IPR035901">
    <property type="entry name" value="GIY-YIG_endonuc_sf"/>
</dbReference>
<dbReference type="CDD" id="cd06127">
    <property type="entry name" value="DEDDh"/>
    <property type="match status" value="1"/>
</dbReference>
<dbReference type="InterPro" id="IPR050066">
    <property type="entry name" value="UvrABC_protein_C"/>
</dbReference>
<dbReference type="InterPro" id="IPR006054">
    <property type="entry name" value="DnaQ"/>
</dbReference>